<feature type="modified residue" description="4-aspartylphosphate" evidence="4">
    <location>
        <position position="230"/>
    </location>
</feature>
<dbReference type="GO" id="GO:0052621">
    <property type="term" value="F:diguanylate cyclase activity"/>
    <property type="evidence" value="ECO:0007669"/>
    <property type="project" value="TreeGrafter"/>
</dbReference>
<dbReference type="GO" id="GO:0043709">
    <property type="term" value="P:cell adhesion involved in single-species biofilm formation"/>
    <property type="evidence" value="ECO:0007669"/>
    <property type="project" value="TreeGrafter"/>
</dbReference>
<dbReference type="Proteomes" id="UP000242520">
    <property type="component" value="Unassembled WGS sequence"/>
</dbReference>
<dbReference type="InterPro" id="IPR000160">
    <property type="entry name" value="GGDEF_dom"/>
</dbReference>
<dbReference type="Gene3D" id="3.40.50.2300">
    <property type="match status" value="1"/>
</dbReference>
<evidence type="ECO:0000259" key="7">
    <source>
        <dbReference type="PROSITE" id="PS50887"/>
    </source>
</evidence>
<gene>
    <name evidence="9" type="ORF">SAMN02744040_00133</name>
</gene>
<dbReference type="GO" id="GO:1902201">
    <property type="term" value="P:negative regulation of bacterial-type flagellum-dependent cell motility"/>
    <property type="evidence" value="ECO:0007669"/>
    <property type="project" value="TreeGrafter"/>
</dbReference>
<dbReference type="Gene3D" id="1.20.120.160">
    <property type="entry name" value="HPT domain"/>
    <property type="match status" value="1"/>
</dbReference>
<keyword evidence="5" id="KW-1133">Transmembrane helix</keyword>
<dbReference type="InterPro" id="IPR043128">
    <property type="entry name" value="Rev_trsase/Diguanyl_cyclase"/>
</dbReference>
<keyword evidence="5" id="KW-0472">Membrane</keyword>
<feature type="transmembrane region" description="Helical" evidence="5">
    <location>
        <begin position="7"/>
        <end position="29"/>
    </location>
</feature>
<evidence type="ECO:0000259" key="8">
    <source>
        <dbReference type="PROSITE" id="PS50894"/>
    </source>
</evidence>
<keyword evidence="4" id="KW-0597">Phosphoprotein</keyword>
<dbReference type="InterPro" id="IPR029787">
    <property type="entry name" value="Nucleotide_cyclase"/>
</dbReference>
<keyword evidence="5" id="KW-0812">Transmembrane</keyword>
<dbReference type="NCBIfam" id="TIGR00254">
    <property type="entry name" value="GGDEF"/>
    <property type="match status" value="1"/>
</dbReference>
<dbReference type="PROSITE" id="PS50894">
    <property type="entry name" value="HPT"/>
    <property type="match status" value="1"/>
</dbReference>
<feature type="domain" description="Response regulatory" evidence="6">
    <location>
        <begin position="181"/>
        <end position="295"/>
    </location>
</feature>
<dbReference type="OrthoDB" id="9804747at2"/>
<evidence type="ECO:0000256" key="5">
    <source>
        <dbReference type="SAM" id="Phobius"/>
    </source>
</evidence>
<dbReference type="InterPro" id="IPR050469">
    <property type="entry name" value="Diguanylate_Cyclase"/>
</dbReference>
<dbReference type="PANTHER" id="PTHR45138">
    <property type="entry name" value="REGULATORY COMPONENTS OF SENSORY TRANSDUCTION SYSTEM"/>
    <property type="match status" value="1"/>
</dbReference>
<evidence type="ECO:0000256" key="4">
    <source>
        <dbReference type="PROSITE-ProRule" id="PRU00169"/>
    </source>
</evidence>
<dbReference type="SMART" id="SM00448">
    <property type="entry name" value="REC"/>
    <property type="match status" value="1"/>
</dbReference>
<keyword evidence="10" id="KW-1185">Reference proteome</keyword>
<dbReference type="Gene3D" id="3.30.70.270">
    <property type="match status" value="1"/>
</dbReference>
<dbReference type="InterPro" id="IPR011006">
    <property type="entry name" value="CheY-like_superfamily"/>
</dbReference>
<evidence type="ECO:0000256" key="3">
    <source>
        <dbReference type="PROSITE-ProRule" id="PRU00110"/>
    </source>
</evidence>
<evidence type="ECO:0000256" key="2">
    <source>
        <dbReference type="ARBA" id="ARBA00024867"/>
    </source>
</evidence>
<dbReference type="InterPro" id="IPR008207">
    <property type="entry name" value="Sig_transdc_His_kin_Hpt_dom"/>
</dbReference>
<dbReference type="AlphaFoldDB" id="A0A1M5NPZ6"/>
<proteinExistence type="predicted"/>
<dbReference type="InterPro" id="IPR036641">
    <property type="entry name" value="HPT_dom_sf"/>
</dbReference>
<dbReference type="PROSITE" id="PS50110">
    <property type="entry name" value="RESPONSE_REGULATORY"/>
    <property type="match status" value="1"/>
</dbReference>
<accession>A0A1M5NPZ6</accession>
<dbReference type="SMART" id="SM00267">
    <property type="entry name" value="GGDEF"/>
    <property type="match status" value="1"/>
</dbReference>
<dbReference type="SUPFAM" id="SSF55073">
    <property type="entry name" value="Nucleotide cyclase"/>
    <property type="match status" value="1"/>
</dbReference>
<feature type="modified residue" description="Phosphohistidine" evidence="3">
    <location>
        <position position="99"/>
    </location>
</feature>
<evidence type="ECO:0000313" key="10">
    <source>
        <dbReference type="Proteomes" id="UP000242520"/>
    </source>
</evidence>
<protein>
    <recommendedName>
        <fullName evidence="1">Stage 0 sporulation protein A homolog</fullName>
    </recommendedName>
</protein>
<reference evidence="10" key="1">
    <citation type="submission" date="2016-11" db="EMBL/GenBank/DDBJ databases">
        <authorList>
            <person name="Varghese N."/>
            <person name="Submissions S."/>
        </authorList>
    </citation>
    <scope>NUCLEOTIDE SEQUENCE [LARGE SCALE GENOMIC DNA]</scope>
    <source>
        <strain evidence="10">DSM 15285</strain>
    </source>
</reference>
<dbReference type="Pfam" id="PF00990">
    <property type="entry name" value="GGDEF"/>
    <property type="match status" value="1"/>
</dbReference>
<dbReference type="GO" id="GO:0000160">
    <property type="term" value="P:phosphorelay signal transduction system"/>
    <property type="evidence" value="ECO:0007669"/>
    <property type="project" value="InterPro"/>
</dbReference>
<name>A0A1M5NPZ6_9FIRM</name>
<sequence length="466" mass="54813">MINKKKYYYISIVKLFRCNIFDIVIVYIFNIIRFDVLFLEVKNKKGRDGVDESKKLFVNKIQMFLNSQREKIDNAIVNLMKYRLYRDRKYEMQIKNFFHTIRGKSGILRLNHLSRLAGEYEDYLECINSKFISDEVFSNLLKGLACIYEEIEKLKQMYVFNLENKQNKIKSENINITNKGNILIVDNDVELIYLLENIFRNEGYNVITSYSLENVMCILKREKIDLVILDIIISEKSGFELLKQIKEEKINVPVIFLTSKNTISYKVKALKEGADDYIIKPFQIEELIVRVESILKKINIYRTKIIKDNLTGVYNKEYFNERLKEIKNSFKDGKTVFSIAFIDFDYFKEINDKYGHLAGDYALKVFVEELKKCLRSTDEIYRFGGDEFLVLFNDTLGTQAYEALERARNKIIDKVIKYKDNSINISFSAGISTFEGEHETIEEVLEKADKALYISKKLGRGKTTYI</sequence>
<dbReference type="FunFam" id="3.30.70.270:FF:000001">
    <property type="entry name" value="Diguanylate cyclase domain protein"/>
    <property type="match status" value="1"/>
</dbReference>
<evidence type="ECO:0000313" key="9">
    <source>
        <dbReference type="EMBL" id="SHG91023.1"/>
    </source>
</evidence>
<dbReference type="STRING" id="1123350.SAMN02744040_00133"/>
<organism evidence="9 10">
    <name type="scientific">Tepidibacter thalassicus DSM 15285</name>
    <dbReference type="NCBI Taxonomy" id="1123350"/>
    <lineage>
        <taxon>Bacteria</taxon>
        <taxon>Bacillati</taxon>
        <taxon>Bacillota</taxon>
        <taxon>Clostridia</taxon>
        <taxon>Peptostreptococcales</taxon>
        <taxon>Peptostreptococcaceae</taxon>
        <taxon>Tepidibacter</taxon>
    </lineage>
</organism>
<dbReference type="SUPFAM" id="SSF47226">
    <property type="entry name" value="Histidine-containing phosphotransfer domain, HPT domain"/>
    <property type="match status" value="1"/>
</dbReference>
<dbReference type="CDD" id="cd01949">
    <property type="entry name" value="GGDEF"/>
    <property type="match status" value="1"/>
</dbReference>
<feature type="domain" description="GGDEF" evidence="7">
    <location>
        <begin position="335"/>
        <end position="466"/>
    </location>
</feature>
<comment type="function">
    <text evidence="2">May play the central regulatory role in sporulation. It may be an element of the effector pathway responsible for the activation of sporulation genes in response to nutritional stress. Spo0A may act in concert with spo0H (a sigma factor) to control the expression of some genes that are critical to the sporulation process.</text>
</comment>
<dbReference type="EMBL" id="FQXH01000005">
    <property type="protein sequence ID" value="SHG91023.1"/>
    <property type="molecule type" value="Genomic_DNA"/>
</dbReference>
<evidence type="ECO:0000256" key="1">
    <source>
        <dbReference type="ARBA" id="ARBA00018672"/>
    </source>
</evidence>
<dbReference type="PROSITE" id="PS50887">
    <property type="entry name" value="GGDEF"/>
    <property type="match status" value="1"/>
</dbReference>
<evidence type="ECO:0000259" key="6">
    <source>
        <dbReference type="PROSITE" id="PS50110"/>
    </source>
</evidence>
<dbReference type="Pfam" id="PF00072">
    <property type="entry name" value="Response_reg"/>
    <property type="match status" value="1"/>
</dbReference>
<dbReference type="GO" id="GO:0005886">
    <property type="term" value="C:plasma membrane"/>
    <property type="evidence" value="ECO:0007669"/>
    <property type="project" value="TreeGrafter"/>
</dbReference>
<dbReference type="PANTHER" id="PTHR45138:SF9">
    <property type="entry name" value="DIGUANYLATE CYCLASE DGCM-RELATED"/>
    <property type="match status" value="1"/>
</dbReference>
<feature type="domain" description="HPt" evidence="8">
    <location>
        <begin position="53"/>
        <end position="158"/>
    </location>
</feature>
<dbReference type="SUPFAM" id="SSF52172">
    <property type="entry name" value="CheY-like"/>
    <property type="match status" value="1"/>
</dbReference>
<dbReference type="InterPro" id="IPR001789">
    <property type="entry name" value="Sig_transdc_resp-reg_receiver"/>
</dbReference>